<evidence type="ECO:0000256" key="2">
    <source>
        <dbReference type="ARBA" id="ARBA00022980"/>
    </source>
</evidence>
<comment type="caution">
    <text evidence="4">The sequence shown here is derived from an EMBL/GenBank/DDBJ whole genome shotgun (WGS) entry which is preliminary data.</text>
</comment>
<dbReference type="EMBL" id="MNPJ01000019">
    <property type="protein sequence ID" value="OQS54497.1"/>
    <property type="molecule type" value="Genomic_DNA"/>
</dbReference>
<evidence type="ECO:0000256" key="3">
    <source>
        <dbReference type="ARBA" id="ARBA00023274"/>
    </source>
</evidence>
<protein>
    <submittedName>
        <fullName evidence="4">Rpl23a</fullName>
    </submittedName>
</protein>
<evidence type="ECO:0000256" key="1">
    <source>
        <dbReference type="ARBA" id="ARBA00006700"/>
    </source>
</evidence>
<accession>A0A1W0E5D9</accession>
<reference evidence="4 5" key="1">
    <citation type="journal article" date="2017" name="Environ. Microbiol.">
        <title>Decay of the glycolytic pathway and adaptation to intranuclear parasitism within Enterocytozoonidae microsporidia.</title>
        <authorList>
            <person name="Wiredu Boakye D."/>
            <person name="Jaroenlak P."/>
            <person name="Prachumwat A."/>
            <person name="Williams T.A."/>
            <person name="Bateman K.S."/>
            <person name="Itsathitphaisarn O."/>
            <person name="Sritunyalucksana K."/>
            <person name="Paszkiewicz K.H."/>
            <person name="Moore K.A."/>
            <person name="Stentiford G.D."/>
            <person name="Williams B.A."/>
        </authorList>
    </citation>
    <scope>NUCLEOTIDE SEQUENCE [LARGE SCALE GENOMIC DNA]</scope>
    <source>
        <strain evidence="4 5">TH1</strain>
    </source>
</reference>
<dbReference type="OrthoDB" id="1267328at2759"/>
<dbReference type="InterPro" id="IPR012678">
    <property type="entry name" value="Ribosomal_uL23/eL15/eS24_sf"/>
</dbReference>
<evidence type="ECO:0000313" key="5">
    <source>
        <dbReference type="Proteomes" id="UP000192758"/>
    </source>
</evidence>
<dbReference type="GO" id="GO:0006412">
    <property type="term" value="P:translation"/>
    <property type="evidence" value="ECO:0007669"/>
    <property type="project" value="InterPro"/>
</dbReference>
<dbReference type="STRING" id="646526.A0A1W0E5D9"/>
<dbReference type="PANTHER" id="PTHR11620">
    <property type="entry name" value="60S RIBOSOMAL PROTEIN L23A"/>
    <property type="match status" value="1"/>
</dbReference>
<dbReference type="HAMAP" id="MF_01369_A">
    <property type="entry name" value="Ribosomal_uL23_A"/>
    <property type="match status" value="1"/>
</dbReference>
<dbReference type="Pfam" id="PF00276">
    <property type="entry name" value="Ribosomal_L23"/>
    <property type="match status" value="1"/>
</dbReference>
<keyword evidence="5" id="KW-1185">Reference proteome</keyword>
<dbReference type="Gene3D" id="3.30.70.330">
    <property type="match status" value="1"/>
</dbReference>
<dbReference type="GO" id="GO:0005840">
    <property type="term" value="C:ribosome"/>
    <property type="evidence" value="ECO:0007669"/>
    <property type="project" value="UniProtKB-KW"/>
</dbReference>
<name>A0A1W0E5D9_9MICR</name>
<dbReference type="VEuPathDB" id="MicrosporidiaDB:EHP00_5"/>
<keyword evidence="2" id="KW-0689">Ribosomal protein</keyword>
<dbReference type="InterPro" id="IPR012677">
    <property type="entry name" value="Nucleotide-bd_a/b_plait_sf"/>
</dbReference>
<proteinExistence type="inferred from homology"/>
<organism evidence="4 5">
    <name type="scientific">Ecytonucleospora hepatopenaei</name>
    <dbReference type="NCBI Taxonomy" id="646526"/>
    <lineage>
        <taxon>Eukaryota</taxon>
        <taxon>Fungi</taxon>
        <taxon>Fungi incertae sedis</taxon>
        <taxon>Microsporidia</taxon>
        <taxon>Enterocytozoonidae</taxon>
        <taxon>Ecytonucleospora</taxon>
    </lineage>
</organism>
<gene>
    <name evidence="4" type="primary">Rpl23a</name>
    <name evidence="4" type="ORF">EHP00_5</name>
</gene>
<dbReference type="SUPFAM" id="SSF54189">
    <property type="entry name" value="Ribosomal proteins S24e, L23 and L15e"/>
    <property type="match status" value="1"/>
</dbReference>
<keyword evidence="3" id="KW-0687">Ribonucleoprotein</keyword>
<dbReference type="GO" id="GO:0003735">
    <property type="term" value="F:structural constituent of ribosome"/>
    <property type="evidence" value="ECO:0007669"/>
    <property type="project" value="InterPro"/>
</dbReference>
<comment type="similarity">
    <text evidence="1">Belongs to the universal ribosomal protein uL23 family.</text>
</comment>
<dbReference type="GO" id="GO:1990904">
    <property type="term" value="C:ribonucleoprotein complex"/>
    <property type="evidence" value="ECO:0007669"/>
    <property type="project" value="UniProtKB-KW"/>
</dbReference>
<dbReference type="InterPro" id="IPR013025">
    <property type="entry name" value="Ribosomal_uL23-like"/>
</dbReference>
<dbReference type="AlphaFoldDB" id="A0A1W0E5D9"/>
<sequence length="130" mass="14942">MVRVRKTNKSLSIKDRYRGIKKDQKEDIVSKSGKYERNVLKKDHSDKMIIKYAIKNERTAKAMEKDNTLVFVVDVSATKPEIKKAVTEKYNTVVKKVNTLVKFKKHEKKAFVRFAEEGKAVEIAGQVGIL</sequence>
<dbReference type="Proteomes" id="UP000192758">
    <property type="component" value="Unassembled WGS sequence"/>
</dbReference>
<evidence type="ECO:0000313" key="4">
    <source>
        <dbReference type="EMBL" id="OQS54497.1"/>
    </source>
</evidence>